<accession>F0T714</accession>
<feature type="domain" description="DUF1616" evidence="2">
    <location>
        <begin position="2"/>
        <end position="139"/>
    </location>
</feature>
<name>F0T714_METLA</name>
<proteinExistence type="predicted"/>
<dbReference type="RefSeq" id="WP_013644885.1">
    <property type="nucleotide sequence ID" value="NC_015216.1"/>
</dbReference>
<evidence type="ECO:0000313" key="4">
    <source>
        <dbReference type="Proteomes" id="UP000007490"/>
    </source>
</evidence>
<gene>
    <name evidence="3" type="ordered locus">Metbo_1292</name>
</gene>
<dbReference type="GeneID" id="10277743"/>
<reference evidence="4" key="1">
    <citation type="submission" date="2011-02" db="EMBL/GenBank/DDBJ databases">
        <title>Complete sequence of Methanobacterium sp. AL-21.</title>
        <authorList>
            <consortium name="US DOE Joint Genome Institute"/>
            <person name="Lucas S."/>
            <person name="Copeland A."/>
            <person name="Lapidus A."/>
            <person name="Cheng J.-F."/>
            <person name="Goodwin L."/>
            <person name="Pitluck S."/>
            <person name="Chertkov O."/>
            <person name="Detter J.C."/>
            <person name="Han C."/>
            <person name="Tapia R."/>
            <person name="Land M."/>
            <person name="Hauser L."/>
            <person name="Kyrpides N."/>
            <person name="Ivanova N."/>
            <person name="Mikhailova N."/>
            <person name="Pagani I."/>
            <person name="Cadillo-Quiroz H."/>
            <person name="Imachi H."/>
            <person name="Zinder S."/>
            <person name="Liu W."/>
            <person name="Woyke T."/>
        </authorList>
    </citation>
    <scope>NUCLEOTIDE SEQUENCE [LARGE SCALE GENOMIC DNA]</scope>
    <source>
        <strain evidence="4">AL-21</strain>
    </source>
</reference>
<keyword evidence="4" id="KW-1185">Reference proteome</keyword>
<dbReference type="Pfam" id="PF07760">
    <property type="entry name" value="DUF1616"/>
    <property type="match status" value="1"/>
</dbReference>
<keyword evidence="1" id="KW-1133">Transmembrane helix</keyword>
<dbReference type="AlphaFoldDB" id="F0T714"/>
<dbReference type="KEGG" id="mel:Metbo_1292"/>
<dbReference type="STRING" id="877455.Metbo_1292"/>
<evidence type="ECO:0000313" key="3">
    <source>
        <dbReference type="EMBL" id="ADZ09534.1"/>
    </source>
</evidence>
<feature type="transmembrane region" description="Helical" evidence="1">
    <location>
        <begin position="6"/>
        <end position="27"/>
    </location>
</feature>
<keyword evidence="1" id="KW-0812">Transmembrane</keyword>
<protein>
    <recommendedName>
        <fullName evidence="2">DUF1616 domain-containing protein</fullName>
    </recommendedName>
</protein>
<reference evidence="3 4" key="2">
    <citation type="journal article" date="2014" name="Int. J. Syst. Evol. Microbiol.">
        <title>Methanobacterium paludis sp. nov. and a novel strain of Methanobacterium lacus isolated from northern peatlands.</title>
        <authorList>
            <person name="Cadillo-Quiroz H."/>
            <person name="Brauer S.L."/>
            <person name="Goodson N."/>
            <person name="Yavitt J.B."/>
            <person name="Zinder S.H."/>
        </authorList>
    </citation>
    <scope>NUCLEOTIDE SEQUENCE [LARGE SCALE GENOMIC DNA]</scope>
    <source>
        <strain evidence="3 4">AL-21</strain>
    </source>
</reference>
<organism evidence="3 4">
    <name type="scientific">Methanobacterium lacus (strain AL-21)</name>
    <dbReference type="NCBI Taxonomy" id="877455"/>
    <lineage>
        <taxon>Archaea</taxon>
        <taxon>Methanobacteriati</taxon>
        <taxon>Methanobacteriota</taxon>
        <taxon>Methanomada group</taxon>
        <taxon>Methanobacteria</taxon>
        <taxon>Methanobacteriales</taxon>
        <taxon>Methanobacteriaceae</taxon>
        <taxon>Methanobacterium</taxon>
    </lineage>
</organism>
<dbReference type="OrthoDB" id="82282at2157"/>
<sequence precursor="true">MKFDKVASLILLILLAASIVTVIYITVNPQSGEKFTEFYILGENGKAGNYPTNLTLGETGNLTMGIVNREQNTTSYYLVVQLNGTKLYNNTFTLTKNETKEIPLNFKATTTGQNQKMEFMLYKLPDNTDVYRSLTMYINVK</sequence>
<dbReference type="Proteomes" id="UP000007490">
    <property type="component" value="Chromosome"/>
</dbReference>
<dbReference type="eggNOG" id="arCOG02884">
    <property type="taxonomic scope" value="Archaea"/>
</dbReference>
<dbReference type="EMBL" id="CP002551">
    <property type="protein sequence ID" value="ADZ09534.1"/>
    <property type="molecule type" value="Genomic_DNA"/>
</dbReference>
<dbReference type="HOGENOM" id="CLU_1840573_0_0_2"/>
<evidence type="ECO:0000256" key="1">
    <source>
        <dbReference type="SAM" id="Phobius"/>
    </source>
</evidence>
<dbReference type="InterPro" id="IPR011674">
    <property type="entry name" value="DUF1616"/>
</dbReference>
<evidence type="ECO:0000259" key="2">
    <source>
        <dbReference type="Pfam" id="PF07760"/>
    </source>
</evidence>
<keyword evidence="1" id="KW-0472">Membrane</keyword>